<organism evidence="5 6">
    <name type="scientific">Kribbella jejuensis</name>
    <dbReference type="NCBI Taxonomy" id="236068"/>
    <lineage>
        <taxon>Bacteria</taxon>
        <taxon>Bacillati</taxon>
        <taxon>Actinomycetota</taxon>
        <taxon>Actinomycetes</taxon>
        <taxon>Propionibacteriales</taxon>
        <taxon>Kribbellaceae</taxon>
        <taxon>Kribbella</taxon>
    </lineage>
</organism>
<evidence type="ECO:0000256" key="3">
    <source>
        <dbReference type="ARBA" id="ARBA00022691"/>
    </source>
</evidence>
<evidence type="ECO:0000313" key="6">
    <source>
        <dbReference type="Proteomes" id="UP000316298"/>
    </source>
</evidence>
<keyword evidence="6" id="KW-1185">Reference proteome</keyword>
<evidence type="ECO:0000259" key="4">
    <source>
        <dbReference type="SMART" id="SM00650"/>
    </source>
</evidence>
<evidence type="ECO:0000256" key="1">
    <source>
        <dbReference type="ARBA" id="ARBA00022603"/>
    </source>
</evidence>
<dbReference type="GO" id="GO:0000179">
    <property type="term" value="F:rRNA (adenine-N6,N6-)-dimethyltransferase activity"/>
    <property type="evidence" value="ECO:0007669"/>
    <property type="project" value="InterPro"/>
</dbReference>
<evidence type="ECO:0000256" key="2">
    <source>
        <dbReference type="ARBA" id="ARBA00022679"/>
    </source>
</evidence>
<dbReference type="AlphaFoldDB" id="A0A542EPA4"/>
<dbReference type="OrthoDB" id="7032234at2"/>
<dbReference type="PANTHER" id="PTHR43591">
    <property type="entry name" value="METHYLTRANSFERASE"/>
    <property type="match status" value="1"/>
</dbReference>
<dbReference type="Proteomes" id="UP000316298">
    <property type="component" value="Unassembled WGS sequence"/>
</dbReference>
<dbReference type="InterPro" id="IPR013216">
    <property type="entry name" value="Methyltransf_11"/>
</dbReference>
<dbReference type="CDD" id="cd02440">
    <property type="entry name" value="AdoMet_MTases"/>
    <property type="match status" value="1"/>
</dbReference>
<keyword evidence="3" id="KW-0949">S-adenosyl-L-methionine</keyword>
<dbReference type="SUPFAM" id="SSF53335">
    <property type="entry name" value="S-adenosyl-L-methionine-dependent methyltransferases"/>
    <property type="match status" value="1"/>
</dbReference>
<dbReference type="SMART" id="SM00650">
    <property type="entry name" value="rADc"/>
    <property type="match status" value="1"/>
</dbReference>
<proteinExistence type="predicted"/>
<keyword evidence="5" id="KW-0830">Ubiquinone</keyword>
<feature type="domain" description="Ribosomal RNA adenine methylase transferase N-terminal" evidence="4">
    <location>
        <begin position="21"/>
        <end position="149"/>
    </location>
</feature>
<keyword evidence="1 5" id="KW-0489">Methyltransferase</keyword>
<evidence type="ECO:0000313" key="5">
    <source>
        <dbReference type="EMBL" id="TQJ17153.1"/>
    </source>
</evidence>
<dbReference type="InterPro" id="IPR029063">
    <property type="entry name" value="SAM-dependent_MTases_sf"/>
</dbReference>
<accession>A0A542EPA4</accession>
<keyword evidence="2" id="KW-0808">Transferase</keyword>
<name>A0A542EPA4_9ACTN</name>
<dbReference type="InterPro" id="IPR020598">
    <property type="entry name" value="rRNA_Ade_methylase_Trfase_N"/>
</dbReference>
<comment type="caution">
    <text evidence="5">The sequence shown here is derived from an EMBL/GenBank/DDBJ whole genome shotgun (WGS) entry which is preliminary data.</text>
</comment>
<dbReference type="Gene3D" id="3.40.50.150">
    <property type="entry name" value="Vaccinia Virus protein VP39"/>
    <property type="match status" value="1"/>
</dbReference>
<dbReference type="EMBL" id="VFMM01000001">
    <property type="protein sequence ID" value="TQJ17153.1"/>
    <property type="molecule type" value="Genomic_DNA"/>
</dbReference>
<sequence>MSDIDWGQGTYETTAADLRPAARELVKAARIQPGEHVLDVGAGTGNVALLATELGARVTAVEPAARLREVIAETAGARDLTVVDGTAADIPLPDGSVDVVLSNFGIIFAPDPAAAAAELARVGKPASRILLTSWLPGVMGKLVEIIAGTVREVTGRGNPGGPGIDWHDLNALSALFSPHGFEVTATTLELAITTASAEDYWETRFANHPLGVTTFPLLQRAGRLDEVHQRFLQTLADNWTTPSGQVQLPAQYLLATAVR</sequence>
<protein>
    <submittedName>
        <fullName evidence="5">Ubiquinone/menaquinone biosynthesis C-methylase UbiE</fullName>
    </submittedName>
</protein>
<gene>
    <name evidence="5" type="ORF">FB475_1266</name>
</gene>
<dbReference type="RefSeq" id="WP_141853388.1">
    <property type="nucleotide sequence ID" value="NZ_BAAAKA010000037.1"/>
</dbReference>
<dbReference type="PANTHER" id="PTHR43591:SF24">
    <property type="entry name" value="2-METHOXY-6-POLYPRENYL-1,4-BENZOQUINOL METHYLASE, MITOCHONDRIAL"/>
    <property type="match status" value="1"/>
</dbReference>
<reference evidence="5 6" key="1">
    <citation type="submission" date="2019-06" db="EMBL/GenBank/DDBJ databases">
        <title>Sequencing the genomes of 1000 actinobacteria strains.</title>
        <authorList>
            <person name="Klenk H.-P."/>
        </authorList>
    </citation>
    <scope>NUCLEOTIDE SEQUENCE [LARGE SCALE GENOMIC DNA]</scope>
    <source>
        <strain evidence="5 6">DSM 17305</strain>
    </source>
</reference>
<dbReference type="Pfam" id="PF08241">
    <property type="entry name" value="Methyltransf_11"/>
    <property type="match status" value="1"/>
</dbReference>